<evidence type="ECO:0000313" key="3">
    <source>
        <dbReference type="Proteomes" id="UP000518752"/>
    </source>
</evidence>
<dbReference type="Proteomes" id="UP000518752">
    <property type="component" value="Unassembled WGS sequence"/>
</dbReference>
<evidence type="ECO:0000313" key="2">
    <source>
        <dbReference type="EMBL" id="KAF5384616.1"/>
    </source>
</evidence>
<keyword evidence="3" id="KW-1185">Reference proteome</keyword>
<evidence type="ECO:0000256" key="1">
    <source>
        <dbReference type="SAM" id="MobiDB-lite"/>
    </source>
</evidence>
<name>A0A8H5HJE5_9AGAR</name>
<evidence type="ECO:0008006" key="4">
    <source>
        <dbReference type="Google" id="ProtNLM"/>
    </source>
</evidence>
<comment type="caution">
    <text evidence="2">The sequence shown here is derived from an EMBL/GenBank/DDBJ whole genome shotgun (WGS) entry which is preliminary data.</text>
</comment>
<feature type="region of interest" description="Disordered" evidence="1">
    <location>
        <begin position="583"/>
        <end position="606"/>
    </location>
</feature>
<dbReference type="OrthoDB" id="3365698at2759"/>
<reference evidence="2 3" key="1">
    <citation type="journal article" date="2020" name="ISME J.">
        <title>Uncovering the hidden diversity of litter-decomposition mechanisms in mushroom-forming fungi.</title>
        <authorList>
            <person name="Floudas D."/>
            <person name="Bentzer J."/>
            <person name="Ahren D."/>
            <person name="Johansson T."/>
            <person name="Persson P."/>
            <person name="Tunlid A."/>
        </authorList>
    </citation>
    <scope>NUCLEOTIDE SEQUENCE [LARGE SCALE GENOMIC DNA]</scope>
    <source>
        <strain evidence="2 3">CBS 406.79</strain>
    </source>
</reference>
<proteinExistence type="predicted"/>
<dbReference type="EMBL" id="JAACJN010000042">
    <property type="protein sequence ID" value="KAF5384616.1"/>
    <property type="molecule type" value="Genomic_DNA"/>
</dbReference>
<accession>A0A8H5HJE5</accession>
<sequence length="615" mass="69035">MAKMTSSLAWDVTDSSFSMRLGTNYAPSSDELLELNRILVKPQQELDRLNSEIARVQAIFDTLHSQKRRVKSYINAHRALMAPIRQIPSETLAEIFYWCLPLDSDVRSGAHGVARAPLLLTTICWDWRRIALDTPRLWSSLHSQFLPDLPESQSRRVAEDDVQSRRIAGMETWLRRSGRLPITISLYSSRFSSYSFGGVSSFKTMAQLMKSLLGFGERVQNLSLFVNGGELKAFDQEILPSGLSFSSLLSFRLEDAFAAFGGGMENVIRSDNISPLLSRMPVLRNLEIPQQTWKGNLPFHLLQCHWGILTKLSLLPFLLPAELFSILTKSRALKELSVGILLETGLFDASALLPTTLLDLNSLKLIIQVNDPPPFFDFGLSREDQDREDKRRRTHHIACLSAITSRIICPALISLHVSLPNFHESISRLPILDFPLHALVTLRLEIPMTPEAFTECLSLVPNLISLDFVDAGNTLGDPLFGRRSTSTLQDTHLARLTPSTDNPFPFCQRLRDLRVKDRSTGSSYSPRRDWSTHALVELITARANTSKLDCFDFSVTDALSDEEIQTLRAVDEGERSRLRLHESYVPSPPSHSAFGQPGGGSQTGGRSFRYVRWSG</sequence>
<gene>
    <name evidence="2" type="ORF">D9757_007494</name>
</gene>
<dbReference type="AlphaFoldDB" id="A0A8H5HJE5"/>
<protein>
    <recommendedName>
        <fullName evidence="4">F-box domain-containing protein</fullName>
    </recommendedName>
</protein>
<organism evidence="2 3">
    <name type="scientific">Collybiopsis confluens</name>
    <dbReference type="NCBI Taxonomy" id="2823264"/>
    <lineage>
        <taxon>Eukaryota</taxon>
        <taxon>Fungi</taxon>
        <taxon>Dikarya</taxon>
        <taxon>Basidiomycota</taxon>
        <taxon>Agaricomycotina</taxon>
        <taxon>Agaricomycetes</taxon>
        <taxon>Agaricomycetidae</taxon>
        <taxon>Agaricales</taxon>
        <taxon>Marasmiineae</taxon>
        <taxon>Omphalotaceae</taxon>
        <taxon>Collybiopsis</taxon>
    </lineage>
</organism>